<keyword evidence="2" id="KW-0808">Transferase</keyword>
<dbReference type="PANTHER" id="PTHR43233:SF1">
    <property type="entry name" value="FAMILY N-ACETYLTRANSFERASE, PUTATIVE (AFU_ORTHOLOGUE AFUA_6G03350)-RELATED"/>
    <property type="match status" value="1"/>
</dbReference>
<dbReference type="SUPFAM" id="SSF55729">
    <property type="entry name" value="Acyl-CoA N-acyltransferases (Nat)"/>
    <property type="match status" value="1"/>
</dbReference>
<accession>A0A2N3Q1B0</accession>
<dbReference type="AlphaFoldDB" id="A0A2N3Q1B0"/>
<evidence type="ECO:0000313" key="2">
    <source>
        <dbReference type="EMBL" id="PKU26448.1"/>
    </source>
</evidence>
<dbReference type="EMBL" id="PIUM01000001">
    <property type="protein sequence ID" value="PKU26448.1"/>
    <property type="molecule type" value="Genomic_DNA"/>
</dbReference>
<dbReference type="Proteomes" id="UP000233293">
    <property type="component" value="Unassembled WGS sequence"/>
</dbReference>
<gene>
    <name evidence="2" type="ORF">CWS72_00965</name>
</gene>
<proteinExistence type="predicted"/>
<reference evidence="3" key="1">
    <citation type="submission" date="2017-12" db="EMBL/GenBank/DDBJ databases">
        <title>Draft genome sequence of Telmatospirillum siberiense 26-4b1T, an acidotolerant peatland alphaproteobacterium potentially involved in sulfur cycling.</title>
        <authorList>
            <person name="Hausmann B."/>
            <person name="Pjevac P."/>
            <person name="Schreck K."/>
            <person name="Herbold C.W."/>
            <person name="Daims H."/>
            <person name="Wagner M."/>
            <person name="Pester M."/>
            <person name="Loy A."/>
        </authorList>
    </citation>
    <scope>NUCLEOTIDE SEQUENCE [LARGE SCALE GENOMIC DNA]</scope>
    <source>
        <strain evidence="3">26-4b1</strain>
    </source>
</reference>
<dbReference type="InterPro" id="IPR053144">
    <property type="entry name" value="Acetyltransferase_Butenolide"/>
</dbReference>
<dbReference type="GO" id="GO:0016747">
    <property type="term" value="F:acyltransferase activity, transferring groups other than amino-acyl groups"/>
    <property type="evidence" value="ECO:0007669"/>
    <property type="project" value="InterPro"/>
</dbReference>
<evidence type="ECO:0000259" key="1">
    <source>
        <dbReference type="PROSITE" id="PS51186"/>
    </source>
</evidence>
<feature type="domain" description="N-acetyltransferase" evidence="1">
    <location>
        <begin position="2"/>
        <end position="135"/>
    </location>
</feature>
<dbReference type="CDD" id="cd04301">
    <property type="entry name" value="NAT_SF"/>
    <property type="match status" value="1"/>
</dbReference>
<evidence type="ECO:0000313" key="3">
    <source>
        <dbReference type="Proteomes" id="UP000233293"/>
    </source>
</evidence>
<dbReference type="InterPro" id="IPR000182">
    <property type="entry name" value="GNAT_dom"/>
</dbReference>
<name>A0A2N3Q1B0_9PROT</name>
<dbReference type="InterPro" id="IPR016181">
    <property type="entry name" value="Acyl_CoA_acyltransferase"/>
</dbReference>
<dbReference type="Pfam" id="PF13673">
    <property type="entry name" value="Acetyltransf_10"/>
    <property type="match status" value="1"/>
</dbReference>
<dbReference type="PROSITE" id="PS51186">
    <property type="entry name" value="GNAT"/>
    <property type="match status" value="1"/>
</dbReference>
<dbReference type="PANTHER" id="PTHR43233">
    <property type="entry name" value="FAMILY N-ACETYLTRANSFERASE, PUTATIVE (AFU_ORTHOLOGUE AFUA_6G03350)-RELATED"/>
    <property type="match status" value="1"/>
</dbReference>
<dbReference type="RefSeq" id="WP_101248679.1">
    <property type="nucleotide sequence ID" value="NZ_PIUM01000001.1"/>
</dbReference>
<dbReference type="OrthoDB" id="9775804at2"/>
<protein>
    <submittedName>
        <fullName evidence="2">GNAT family N-acetyltransferase</fullName>
    </submittedName>
</protein>
<keyword evidence="3" id="KW-1185">Reference proteome</keyword>
<organism evidence="2 3">
    <name type="scientific">Telmatospirillum siberiense</name>
    <dbReference type="NCBI Taxonomy" id="382514"/>
    <lineage>
        <taxon>Bacteria</taxon>
        <taxon>Pseudomonadati</taxon>
        <taxon>Pseudomonadota</taxon>
        <taxon>Alphaproteobacteria</taxon>
        <taxon>Rhodospirillales</taxon>
        <taxon>Rhodospirillaceae</taxon>
        <taxon>Telmatospirillum</taxon>
    </lineage>
</organism>
<sequence length="135" mass="14935">MSEIRYAVEPDLAAVDFRDVLIRSTLGERRPVDDLDRLDKMLRQADIVVTARRDGRLVGVARSLTDFSFCCYLSDLCVDAAVQRQGIGRALIDRTQAEAGAQCLLVLLAAPAAVGYYPHIGMRSHASAWTRERQG</sequence>
<dbReference type="Gene3D" id="3.40.630.30">
    <property type="match status" value="1"/>
</dbReference>
<comment type="caution">
    <text evidence="2">The sequence shown here is derived from an EMBL/GenBank/DDBJ whole genome shotgun (WGS) entry which is preliminary data.</text>
</comment>